<reference evidence="2" key="1">
    <citation type="journal article" date="2023" name="GigaByte">
        <title>Genome assembly of the bearded iris, Iris pallida Lam.</title>
        <authorList>
            <person name="Bruccoleri R.E."/>
            <person name="Oakeley E.J."/>
            <person name="Faust A.M.E."/>
            <person name="Altorfer M."/>
            <person name="Dessus-Babus S."/>
            <person name="Burckhardt D."/>
            <person name="Oertli M."/>
            <person name="Naumann U."/>
            <person name="Petersen F."/>
            <person name="Wong J."/>
        </authorList>
    </citation>
    <scope>NUCLEOTIDE SEQUENCE</scope>
    <source>
        <strain evidence="2">GSM-AAB239-AS_SAM_17_03QT</strain>
    </source>
</reference>
<organism evidence="2 3">
    <name type="scientific">Iris pallida</name>
    <name type="common">Sweet iris</name>
    <dbReference type="NCBI Taxonomy" id="29817"/>
    <lineage>
        <taxon>Eukaryota</taxon>
        <taxon>Viridiplantae</taxon>
        <taxon>Streptophyta</taxon>
        <taxon>Embryophyta</taxon>
        <taxon>Tracheophyta</taxon>
        <taxon>Spermatophyta</taxon>
        <taxon>Magnoliopsida</taxon>
        <taxon>Liliopsida</taxon>
        <taxon>Asparagales</taxon>
        <taxon>Iridaceae</taxon>
        <taxon>Iridoideae</taxon>
        <taxon>Irideae</taxon>
        <taxon>Iris</taxon>
    </lineage>
</organism>
<reference evidence="2" key="2">
    <citation type="submission" date="2023-04" db="EMBL/GenBank/DDBJ databases">
        <authorList>
            <person name="Bruccoleri R.E."/>
            <person name="Oakeley E.J."/>
            <person name="Faust A.-M."/>
            <person name="Dessus-Babus S."/>
            <person name="Altorfer M."/>
            <person name="Burckhardt D."/>
            <person name="Oertli M."/>
            <person name="Naumann U."/>
            <person name="Petersen F."/>
            <person name="Wong J."/>
        </authorList>
    </citation>
    <scope>NUCLEOTIDE SEQUENCE</scope>
    <source>
        <strain evidence="2">GSM-AAB239-AS_SAM_17_03QT</strain>
        <tissue evidence="2">Leaf</tissue>
    </source>
</reference>
<dbReference type="Proteomes" id="UP001140949">
    <property type="component" value="Unassembled WGS sequence"/>
</dbReference>
<feature type="compositionally biased region" description="Low complexity" evidence="1">
    <location>
        <begin position="158"/>
        <end position="170"/>
    </location>
</feature>
<name>A0AAX6G2P9_IRIPA</name>
<feature type="compositionally biased region" description="Pro residues" evidence="1">
    <location>
        <begin position="90"/>
        <end position="105"/>
    </location>
</feature>
<feature type="compositionally biased region" description="Low complexity" evidence="1">
    <location>
        <begin position="1"/>
        <end position="16"/>
    </location>
</feature>
<evidence type="ECO:0000256" key="1">
    <source>
        <dbReference type="SAM" id="MobiDB-lite"/>
    </source>
</evidence>
<feature type="compositionally biased region" description="Pro residues" evidence="1">
    <location>
        <begin position="288"/>
        <end position="297"/>
    </location>
</feature>
<comment type="caution">
    <text evidence="2">The sequence shown here is derived from an EMBL/GenBank/DDBJ whole genome shotgun (WGS) entry which is preliminary data.</text>
</comment>
<evidence type="ECO:0000313" key="3">
    <source>
        <dbReference type="Proteomes" id="UP001140949"/>
    </source>
</evidence>
<proteinExistence type="predicted"/>
<sequence>MCPSRPLSRLTLRSRPQSPPPPPRGDPRSLIRRRPLFSPSRRLRLRSPPPPSRRGLPLLLRQIQPRLDLLLWIPLPRRAPPRLQPLSRFPRPPSPFPPLLSPPPRSALTGKFLATNSGSGSPPTRRRMRSSSPWASGATPSASSVALPHPGRSPSPAPGRAAPPSAWVPVSPLPPPGRSPSSPSGSAGLPGAVPLASLLLTPRRRPSPPRWISPWTPGSSPPSQPLPRLRAALPRSGRRPSSSLRRSPRRPATRLRPAREHPEASPSGYGPPLQRILPGASVSGALDSPPPAPPPRPRCLALPPLADRPLPVLLDGSERGFPRPLGARPIPSGPAPGHVTSGPAWSSHVPPLG</sequence>
<feature type="compositionally biased region" description="Low complexity" evidence="1">
    <location>
        <begin position="298"/>
        <end position="315"/>
    </location>
</feature>
<dbReference type="EMBL" id="JANAVB010024000">
    <property type="protein sequence ID" value="KAJ6822625.1"/>
    <property type="molecule type" value="Genomic_DNA"/>
</dbReference>
<accession>A0AAX6G2P9</accession>
<feature type="compositionally biased region" description="Low complexity" evidence="1">
    <location>
        <begin position="179"/>
        <end position="201"/>
    </location>
</feature>
<feature type="compositionally biased region" description="Low complexity" evidence="1">
    <location>
        <begin position="226"/>
        <end position="245"/>
    </location>
</feature>
<feature type="region of interest" description="Disordered" evidence="1">
    <location>
        <begin position="1"/>
        <end position="57"/>
    </location>
</feature>
<dbReference type="AlphaFoldDB" id="A0AAX6G2P9"/>
<protein>
    <submittedName>
        <fullName evidence="2">Hornerin-like</fullName>
    </submittedName>
</protein>
<keyword evidence="3" id="KW-1185">Reference proteome</keyword>
<feature type="region of interest" description="Disordered" evidence="1">
    <location>
        <begin position="82"/>
        <end position="353"/>
    </location>
</feature>
<feature type="compositionally biased region" description="Basic residues" evidence="1">
    <location>
        <begin position="30"/>
        <end position="45"/>
    </location>
</feature>
<gene>
    <name evidence="2" type="ORF">M6B38_387000</name>
</gene>
<evidence type="ECO:0000313" key="2">
    <source>
        <dbReference type="EMBL" id="KAJ6822625.1"/>
    </source>
</evidence>